<dbReference type="Proteomes" id="UP000267096">
    <property type="component" value="Unassembled WGS sequence"/>
</dbReference>
<evidence type="ECO:0000313" key="3">
    <source>
        <dbReference type="WBParaSite" id="ASIM_0000692001-mRNA-1"/>
    </source>
</evidence>
<name>A0A0M3JH10_ANISI</name>
<proteinExistence type="predicted"/>
<dbReference type="WBParaSite" id="ASIM_0000692001-mRNA-1">
    <property type="protein sequence ID" value="ASIM_0000692001-mRNA-1"/>
    <property type="gene ID" value="ASIM_0000692001"/>
</dbReference>
<dbReference type="EMBL" id="UYRR01014930">
    <property type="protein sequence ID" value="VDK27554.1"/>
    <property type="molecule type" value="Genomic_DNA"/>
</dbReference>
<reference evidence="3" key="1">
    <citation type="submission" date="2017-02" db="UniProtKB">
        <authorList>
            <consortium name="WormBaseParasite"/>
        </authorList>
    </citation>
    <scope>IDENTIFICATION</scope>
</reference>
<dbReference type="AlphaFoldDB" id="A0A0M3JH10"/>
<evidence type="ECO:0000313" key="2">
    <source>
        <dbReference type="Proteomes" id="UP000267096"/>
    </source>
</evidence>
<keyword evidence="2" id="KW-1185">Reference proteome</keyword>
<accession>A0A0M3JH10</accession>
<gene>
    <name evidence="1" type="ORF">ASIM_LOCUS6691</name>
</gene>
<evidence type="ECO:0000313" key="1">
    <source>
        <dbReference type="EMBL" id="VDK27554.1"/>
    </source>
</evidence>
<organism evidence="3">
    <name type="scientific">Anisakis simplex</name>
    <name type="common">Herring worm</name>
    <dbReference type="NCBI Taxonomy" id="6269"/>
    <lineage>
        <taxon>Eukaryota</taxon>
        <taxon>Metazoa</taxon>
        <taxon>Ecdysozoa</taxon>
        <taxon>Nematoda</taxon>
        <taxon>Chromadorea</taxon>
        <taxon>Rhabditida</taxon>
        <taxon>Spirurina</taxon>
        <taxon>Ascaridomorpha</taxon>
        <taxon>Ascaridoidea</taxon>
        <taxon>Anisakidae</taxon>
        <taxon>Anisakis</taxon>
        <taxon>Anisakis simplex complex</taxon>
    </lineage>
</organism>
<protein>
    <submittedName>
        <fullName evidence="3">Dynein light chain</fullName>
    </submittedName>
</protein>
<sequence length="89" mass="9979">MQKVERKRQEECRSNADAFLARMAAGEADAVNLKRHTDKDLDDDSIKKVRIDEDVPEEDGDDDKNKIGVGSLQRNVIHSLATEGNCSHE</sequence>
<reference evidence="1 2" key="2">
    <citation type="submission" date="2018-11" db="EMBL/GenBank/DDBJ databases">
        <authorList>
            <consortium name="Pathogen Informatics"/>
        </authorList>
    </citation>
    <scope>NUCLEOTIDE SEQUENCE [LARGE SCALE GENOMIC DNA]</scope>
</reference>